<reference evidence="1" key="1">
    <citation type="submission" date="2021-03" db="EMBL/GenBank/DDBJ databases">
        <title>Draft genome sequence of rust myrtle Austropuccinia psidii MF-1, a brazilian biotype.</title>
        <authorList>
            <person name="Quecine M.C."/>
            <person name="Pachon D.M.R."/>
            <person name="Bonatelli M.L."/>
            <person name="Correr F.H."/>
            <person name="Franceschini L.M."/>
            <person name="Leite T.F."/>
            <person name="Margarido G.R.A."/>
            <person name="Almeida C.A."/>
            <person name="Ferrarezi J.A."/>
            <person name="Labate C.A."/>
        </authorList>
    </citation>
    <scope>NUCLEOTIDE SEQUENCE</scope>
    <source>
        <strain evidence="1">MF-1</strain>
    </source>
</reference>
<dbReference type="SUPFAM" id="SSF56672">
    <property type="entry name" value="DNA/RNA polymerases"/>
    <property type="match status" value="1"/>
</dbReference>
<keyword evidence="2" id="KW-1185">Reference proteome</keyword>
<dbReference type="EMBL" id="AVOT02006081">
    <property type="protein sequence ID" value="MBW0480715.1"/>
    <property type="molecule type" value="Genomic_DNA"/>
</dbReference>
<name>A0A9Q3GW35_9BASI</name>
<protein>
    <submittedName>
        <fullName evidence="1">Uncharacterized protein</fullName>
    </submittedName>
</protein>
<gene>
    <name evidence="1" type="ORF">O181_020430</name>
</gene>
<sequence length="148" mass="16932">MELPPSSYHDFLEEFRDEEEEPEEVQTVMKAYPSAYHQYLDVFCKVKVEKPPPHCACDPHIEIEGSLPPVGVIYCLLNQDSDTLRPYISEKVEKGCIQPSSSSTGASVLFVKKKDGGHRFCVDYYKLKSVTRQNKSLVPPMNWLPTFF</sequence>
<comment type="caution">
    <text evidence="1">The sequence shown here is derived from an EMBL/GenBank/DDBJ whole genome shotgun (WGS) entry which is preliminary data.</text>
</comment>
<dbReference type="Gene3D" id="3.10.10.10">
    <property type="entry name" value="HIV Type 1 Reverse Transcriptase, subunit A, domain 1"/>
    <property type="match status" value="1"/>
</dbReference>
<evidence type="ECO:0000313" key="1">
    <source>
        <dbReference type="EMBL" id="MBW0480715.1"/>
    </source>
</evidence>
<dbReference type="AlphaFoldDB" id="A0A9Q3GW35"/>
<dbReference type="PANTHER" id="PTHR15503">
    <property type="entry name" value="LDOC1 RELATED"/>
    <property type="match status" value="1"/>
</dbReference>
<accession>A0A9Q3GW35</accession>
<evidence type="ECO:0000313" key="2">
    <source>
        <dbReference type="Proteomes" id="UP000765509"/>
    </source>
</evidence>
<dbReference type="InterPro" id="IPR043502">
    <property type="entry name" value="DNA/RNA_pol_sf"/>
</dbReference>
<proteinExistence type="predicted"/>
<dbReference type="InterPro" id="IPR032567">
    <property type="entry name" value="RTL1-rel"/>
</dbReference>
<dbReference type="PANTHER" id="PTHR15503:SF22">
    <property type="entry name" value="TRANSPOSON TY3-I GAG POLYPROTEIN"/>
    <property type="match status" value="1"/>
</dbReference>
<organism evidence="1 2">
    <name type="scientific">Austropuccinia psidii MF-1</name>
    <dbReference type="NCBI Taxonomy" id="1389203"/>
    <lineage>
        <taxon>Eukaryota</taxon>
        <taxon>Fungi</taxon>
        <taxon>Dikarya</taxon>
        <taxon>Basidiomycota</taxon>
        <taxon>Pucciniomycotina</taxon>
        <taxon>Pucciniomycetes</taxon>
        <taxon>Pucciniales</taxon>
        <taxon>Sphaerophragmiaceae</taxon>
        <taxon>Austropuccinia</taxon>
    </lineage>
</organism>
<dbReference type="Proteomes" id="UP000765509">
    <property type="component" value="Unassembled WGS sequence"/>
</dbReference>